<dbReference type="InterPro" id="IPR036249">
    <property type="entry name" value="Thioredoxin-like_sf"/>
</dbReference>
<dbReference type="Pfam" id="PF01257">
    <property type="entry name" value="2Fe-2S_thioredx"/>
    <property type="match status" value="1"/>
</dbReference>
<comment type="cofactor">
    <cofactor evidence="6">
        <name>[2Fe-2S] cluster</name>
        <dbReference type="ChEBI" id="CHEBI:190135"/>
    </cofactor>
</comment>
<dbReference type="InterPro" id="IPR042128">
    <property type="entry name" value="NuoE_dom"/>
</dbReference>
<evidence type="ECO:0000256" key="3">
    <source>
        <dbReference type="ARBA" id="ARBA00022723"/>
    </source>
</evidence>
<comment type="cofactor">
    <cofactor evidence="7">
        <name>[2Fe-2S] cluster</name>
        <dbReference type="ChEBI" id="CHEBI:190135"/>
    </cofactor>
    <text evidence="7">Binds 1 [2Fe-2S] cluster.</text>
</comment>
<evidence type="ECO:0000256" key="5">
    <source>
        <dbReference type="ARBA" id="ARBA00023014"/>
    </source>
</evidence>
<evidence type="ECO:0000313" key="8">
    <source>
        <dbReference type="EMBL" id="HGW91571.1"/>
    </source>
</evidence>
<dbReference type="PANTHER" id="PTHR43342">
    <property type="entry name" value="NADH-QUINONE OXIDOREDUCTASE, E SUBUNIT"/>
    <property type="match status" value="1"/>
</dbReference>
<dbReference type="InterPro" id="IPR028431">
    <property type="entry name" value="NADP_DH_HndA-like"/>
</dbReference>
<sequence>MERLKKIFSKYSENEKIGKEMLIEILHDINTEYNYIPENIAKYLSEVLNIPLSHIFHVVTFYTAFSMKPRGKHLIRVCMGTACHSRGSPKILDELERELGIKAGETTDDKEFTVETVNCLGTCALAPVITIDGDYHSVSASKLAKLIEKYRKGNAS</sequence>
<organism evidence="8">
    <name type="scientific">candidate division WOR-3 bacterium</name>
    <dbReference type="NCBI Taxonomy" id="2052148"/>
    <lineage>
        <taxon>Bacteria</taxon>
        <taxon>Bacteria division WOR-3</taxon>
    </lineage>
</organism>
<dbReference type="AlphaFoldDB" id="A0A7C4UA00"/>
<dbReference type="GO" id="GO:0046872">
    <property type="term" value="F:metal ion binding"/>
    <property type="evidence" value="ECO:0007669"/>
    <property type="project" value="UniProtKB-KW"/>
</dbReference>
<dbReference type="GO" id="GO:0016491">
    <property type="term" value="F:oxidoreductase activity"/>
    <property type="evidence" value="ECO:0007669"/>
    <property type="project" value="InterPro"/>
</dbReference>
<dbReference type="PROSITE" id="PS01099">
    <property type="entry name" value="COMPLEX1_24K"/>
    <property type="match status" value="1"/>
</dbReference>
<keyword evidence="2 7" id="KW-0001">2Fe-2S</keyword>
<feature type="binding site" evidence="7">
    <location>
        <position position="78"/>
    </location>
    <ligand>
        <name>[2Fe-2S] cluster</name>
        <dbReference type="ChEBI" id="CHEBI:190135"/>
    </ligand>
</feature>
<evidence type="ECO:0000256" key="6">
    <source>
        <dbReference type="ARBA" id="ARBA00034078"/>
    </source>
</evidence>
<feature type="binding site" evidence="7">
    <location>
        <position position="83"/>
    </location>
    <ligand>
        <name>[2Fe-2S] cluster</name>
        <dbReference type="ChEBI" id="CHEBI:190135"/>
    </ligand>
</feature>
<gene>
    <name evidence="8" type="ORF">ENV67_03405</name>
</gene>
<dbReference type="Gene3D" id="1.10.10.1590">
    <property type="entry name" value="NADH-quinone oxidoreductase subunit E"/>
    <property type="match status" value="1"/>
</dbReference>
<accession>A0A7C4UA00</accession>
<evidence type="ECO:0000256" key="2">
    <source>
        <dbReference type="ARBA" id="ARBA00022714"/>
    </source>
</evidence>
<name>A0A7C4UA00_UNCW3</name>
<dbReference type="CDD" id="cd03064">
    <property type="entry name" value="TRX_Fd_NuoE"/>
    <property type="match status" value="1"/>
</dbReference>
<keyword evidence="4 7" id="KW-0408">Iron</keyword>
<keyword evidence="3 7" id="KW-0479">Metal-binding</keyword>
<feature type="binding site" evidence="7">
    <location>
        <position position="119"/>
    </location>
    <ligand>
        <name>[2Fe-2S] cluster</name>
        <dbReference type="ChEBI" id="CHEBI:190135"/>
    </ligand>
</feature>
<dbReference type="InterPro" id="IPR041921">
    <property type="entry name" value="NuoE_N"/>
</dbReference>
<protein>
    <submittedName>
        <fullName evidence="8">NAD(P)H-dependent oxidoreductase subunit E</fullName>
    </submittedName>
</protein>
<dbReference type="Gene3D" id="3.40.30.10">
    <property type="entry name" value="Glutaredoxin"/>
    <property type="match status" value="1"/>
</dbReference>
<dbReference type="GO" id="GO:0051537">
    <property type="term" value="F:2 iron, 2 sulfur cluster binding"/>
    <property type="evidence" value="ECO:0007669"/>
    <property type="project" value="UniProtKB-KW"/>
</dbReference>
<comment type="caution">
    <text evidence="8">The sequence shown here is derived from an EMBL/GenBank/DDBJ whole genome shotgun (WGS) entry which is preliminary data.</text>
</comment>
<dbReference type="SUPFAM" id="SSF52833">
    <property type="entry name" value="Thioredoxin-like"/>
    <property type="match status" value="1"/>
</dbReference>
<dbReference type="PANTHER" id="PTHR43342:SF2">
    <property type="entry name" value="POTENTIAL NAD-REDUCING HYDROGENASE SUBUNIT"/>
    <property type="match status" value="1"/>
</dbReference>
<dbReference type="InterPro" id="IPR002023">
    <property type="entry name" value="NuoE-like"/>
</dbReference>
<evidence type="ECO:0000256" key="7">
    <source>
        <dbReference type="PIRSR" id="PIRSR000216-1"/>
    </source>
</evidence>
<comment type="similarity">
    <text evidence="1">Belongs to the complex I 24 kDa subunit family.</text>
</comment>
<dbReference type="EMBL" id="DTHG01000040">
    <property type="protein sequence ID" value="HGW91571.1"/>
    <property type="molecule type" value="Genomic_DNA"/>
</dbReference>
<proteinExistence type="inferred from homology"/>
<reference evidence="8" key="1">
    <citation type="journal article" date="2020" name="mSystems">
        <title>Genome- and Community-Level Interaction Insights into Carbon Utilization and Element Cycling Functions of Hydrothermarchaeota in Hydrothermal Sediment.</title>
        <authorList>
            <person name="Zhou Z."/>
            <person name="Liu Y."/>
            <person name="Xu W."/>
            <person name="Pan J."/>
            <person name="Luo Z.H."/>
            <person name="Li M."/>
        </authorList>
    </citation>
    <scope>NUCLEOTIDE SEQUENCE [LARGE SCALE GENOMIC DNA]</scope>
    <source>
        <strain evidence="8">SpSt-780</strain>
    </source>
</reference>
<dbReference type="PIRSF" id="PIRSF000216">
    <property type="entry name" value="NADH_DH_24kDa"/>
    <property type="match status" value="1"/>
</dbReference>
<evidence type="ECO:0000256" key="4">
    <source>
        <dbReference type="ARBA" id="ARBA00023004"/>
    </source>
</evidence>
<keyword evidence="5 7" id="KW-0411">Iron-sulfur</keyword>
<feature type="binding site" evidence="7">
    <location>
        <position position="123"/>
    </location>
    <ligand>
        <name>[2Fe-2S] cluster</name>
        <dbReference type="ChEBI" id="CHEBI:190135"/>
    </ligand>
</feature>
<evidence type="ECO:0000256" key="1">
    <source>
        <dbReference type="ARBA" id="ARBA00010643"/>
    </source>
</evidence>